<dbReference type="HOGENOM" id="CLU_035339_0_1_1"/>
<dbReference type="FunCoup" id="Q0UE13">
    <property type="interactions" value="1228"/>
</dbReference>
<reference evidence="3" key="1">
    <citation type="journal article" date="2007" name="Plant Cell">
        <title>Dothideomycete-plant interactions illuminated by genome sequencing and EST analysis of the wheat pathogen Stagonospora nodorum.</title>
        <authorList>
            <person name="Hane J.K."/>
            <person name="Lowe R.G."/>
            <person name="Solomon P.S."/>
            <person name="Tan K.C."/>
            <person name="Schoch C.L."/>
            <person name="Spatafora J.W."/>
            <person name="Crous P.W."/>
            <person name="Kodira C."/>
            <person name="Birren B.W."/>
            <person name="Galagan J.E."/>
            <person name="Torriani S.F."/>
            <person name="McDonald B.A."/>
            <person name="Oliver R.P."/>
        </authorList>
    </citation>
    <scope>NUCLEOTIDE SEQUENCE [LARGE SCALE GENOMIC DNA]</scope>
    <source>
        <strain evidence="3">SN15 / ATCC MYA-4574 / FGSC 10173</strain>
    </source>
</reference>
<dbReference type="GO" id="GO:0009263">
    <property type="term" value="P:deoxyribonucleotide biosynthetic process"/>
    <property type="evidence" value="ECO:0007669"/>
    <property type="project" value="InterPro"/>
</dbReference>
<evidence type="ECO:0000313" key="3">
    <source>
        <dbReference type="Proteomes" id="UP000001055"/>
    </source>
</evidence>
<evidence type="ECO:0000313" key="2">
    <source>
        <dbReference type="EMBL" id="EAT82336.1"/>
    </source>
</evidence>
<dbReference type="InterPro" id="IPR000358">
    <property type="entry name" value="RNR_small_fam"/>
</dbReference>
<evidence type="ECO:0000256" key="1">
    <source>
        <dbReference type="ARBA" id="ARBA00009303"/>
    </source>
</evidence>
<name>Q0UE13_PHANO</name>
<comment type="similarity">
    <text evidence="1">Belongs to the ribonucleoside diphosphate reductase small chain family.</text>
</comment>
<dbReference type="AlphaFoldDB" id="Q0UE13"/>
<dbReference type="PROSITE" id="PS00368">
    <property type="entry name" value="RIBORED_SMALL"/>
    <property type="match status" value="1"/>
</dbReference>
<proteinExistence type="inferred from homology"/>
<dbReference type="EMBL" id="CH445340">
    <property type="protein sequence ID" value="EAT82336.1"/>
    <property type="molecule type" value="Genomic_DNA"/>
</dbReference>
<organism evidence="2 3">
    <name type="scientific">Phaeosphaeria nodorum (strain SN15 / ATCC MYA-4574 / FGSC 10173)</name>
    <name type="common">Glume blotch fungus</name>
    <name type="synonym">Parastagonospora nodorum</name>
    <dbReference type="NCBI Taxonomy" id="321614"/>
    <lineage>
        <taxon>Eukaryota</taxon>
        <taxon>Fungi</taxon>
        <taxon>Dikarya</taxon>
        <taxon>Ascomycota</taxon>
        <taxon>Pezizomycotina</taxon>
        <taxon>Dothideomycetes</taxon>
        <taxon>Pleosporomycetidae</taxon>
        <taxon>Pleosporales</taxon>
        <taxon>Pleosporineae</taxon>
        <taxon>Phaeosphaeriaceae</taxon>
        <taxon>Parastagonospora</taxon>
    </lineage>
</organism>
<dbReference type="InterPro" id="IPR009078">
    <property type="entry name" value="Ferritin-like_SF"/>
</dbReference>
<dbReference type="Pfam" id="PF00268">
    <property type="entry name" value="Ribonuc_red_sm"/>
    <property type="match status" value="1"/>
</dbReference>
<dbReference type="OMA" id="SNPFPWM"/>
<dbReference type="CDD" id="cd01049">
    <property type="entry name" value="RNRR2"/>
    <property type="match status" value="1"/>
</dbReference>
<dbReference type="InterPro" id="IPR012348">
    <property type="entry name" value="RNR-like"/>
</dbReference>
<dbReference type="PANTHER" id="PTHR23409">
    <property type="entry name" value="RIBONUCLEOSIDE-DIPHOSPHATE REDUCTASE SMALL CHAIN"/>
    <property type="match status" value="1"/>
</dbReference>
<dbReference type="GO" id="GO:0016491">
    <property type="term" value="F:oxidoreductase activity"/>
    <property type="evidence" value="ECO:0007669"/>
    <property type="project" value="InterPro"/>
</dbReference>
<dbReference type="InParanoid" id="Q0UE13"/>
<dbReference type="InterPro" id="IPR033909">
    <property type="entry name" value="RNR_small"/>
</dbReference>
<dbReference type="eggNOG" id="KOG1567">
    <property type="taxonomic scope" value="Eukaryota"/>
</dbReference>
<dbReference type="PANTHER" id="PTHR23409:SF18">
    <property type="entry name" value="RIBONUCLEOSIDE-DIPHOSPHATE REDUCTASE SUBUNIT M2"/>
    <property type="match status" value="1"/>
</dbReference>
<sequence length="409" mass="46232">MSALQMTPSKQAAAAIDTLKMADSPAKKIDFSSADKENVFRPIVGIPDLPEEEPVAKTGVAPTIKEEEAHEPLLQENPNRFVLFPIKYHDVWQMYKKAEASFWTAEEIDLSKDLHDWNKRLNDDERFFISHVLAFFAASDGIVNENLVDERFSSEVQIPEARCFYGFQIMMENIHSETYSLLIDTYISEPRQRTYLFNAIDNIPCIRKKADWALKWISDKNSTFANRLVAFAAVEGIFFSGSFASIFWLKKRGLMPGLTFSNELISRDEGMHTDFACLLFSLLNTRPSKDAVKAIITEAVEIEQEFLTEALPCALLGMNSTLMCQYIEFVADRLLLALGNTKVYNATNPFDFMENISLAGKTNFFEKRVGDYQKAGVMASTAKHQAKEDGVEPAEAQGQSGDFCFEEDF</sequence>
<accession>Q0UE13</accession>
<gene>
    <name evidence="2" type="ORF">SNOG_10001</name>
</gene>
<dbReference type="RefSeq" id="XP_001800285.1">
    <property type="nucleotide sequence ID" value="XM_001800233.1"/>
</dbReference>
<dbReference type="KEGG" id="pno:SNOG_10001"/>
<dbReference type="Gene3D" id="1.10.620.20">
    <property type="entry name" value="Ribonucleotide Reductase, subunit A"/>
    <property type="match status" value="1"/>
</dbReference>
<dbReference type="SUPFAM" id="SSF47240">
    <property type="entry name" value="Ferritin-like"/>
    <property type="match status" value="1"/>
</dbReference>
<dbReference type="VEuPathDB" id="FungiDB:JI435_100010"/>
<dbReference type="GeneID" id="5977191"/>
<dbReference type="STRING" id="321614.Q0UE13"/>
<dbReference type="InterPro" id="IPR030475">
    <property type="entry name" value="RNR_small_AS"/>
</dbReference>
<dbReference type="Proteomes" id="UP000001055">
    <property type="component" value="Unassembled WGS sequence"/>
</dbReference>
<protein>
    <submittedName>
        <fullName evidence="2">Uncharacterized protein</fullName>
    </submittedName>
</protein>